<dbReference type="PANTHER" id="PTHR10783:SF103">
    <property type="entry name" value="SOLUTE CARRIER FAMILY 53 MEMBER 1"/>
    <property type="match status" value="1"/>
</dbReference>
<evidence type="ECO:0000256" key="3">
    <source>
        <dbReference type="ARBA" id="ARBA00022692"/>
    </source>
</evidence>
<sequence>MVKFARQLEAQLVPEWGAAYVNYKLLKKEVKRAKEQPRGYCYVDVKPEIYFSGPVDDPVLAADALPMSSAADPPHPAVPSLVRSMSRVHESFRTLVHTTGTAAAHALRSKSAKRKCPRDPIQVRRLDGEHYETVLQETFGNMESAKIFFARLDSELNKVNHFYMEKEREFVEHAQTLEKQMQGLLDTRRVLEDNISSSSSNNPSLPRQDSSSRSVDEKDASSNPLFRLLSLPAPIVLDEDLEAGDTTQAACPEKEPHNQDSNVRSKKSAIAPVPSAEAESLDDAAAIGSRTPDRQMMMKIKIPLTTPSDALSALTQTLREKQQAGKDSPDKDLVESQNLLDKKKINAAEKMLRNAFVEYYRGLNMLKNYSSLNLTAFAKILKKYDKVTGQRTLPIYIKAVETSYFNTSDKILKLIEKVETLFANFFTGHNRRKAMMSLRPRRRKSSHAVTFFLGLFSGGSLALLAVFAILLDLMLPDYNTPSDEERDPEESVPHGIYLKTIFPVFSVAALILIHMYMYGANLYFWSRMRINYAFVFEFKQLTELHHREVLMTASILTTVLLSAMVGHLALHSMSDSPSVDLIPLGVIAVVLADFFLADQMTSQVPMLRNLQYVTCYYFGSFFTEGDADSCLDNDQYKGLTYLMSLLPYWWRFMQCVRRFVDEADQNHLKNAAKYFSAMLAVALRIQHGRDGSAILNVILRLAWLQSIVRFRFGQMDFQVADFTFAALEVIRRGMWNFFRIENEHLNNVGKYRATKTVPLPFEDPARDD</sequence>
<feature type="domain" description="SPX" evidence="9">
    <location>
        <begin position="2"/>
        <end position="398"/>
    </location>
</feature>
<feature type="compositionally biased region" description="Low complexity" evidence="6">
    <location>
        <begin position="194"/>
        <end position="204"/>
    </location>
</feature>
<evidence type="ECO:0000313" key="10">
    <source>
        <dbReference type="EMBL" id="OAE19751.1"/>
    </source>
</evidence>
<dbReference type="PROSITE" id="PS51382">
    <property type="entry name" value="SPX"/>
    <property type="match status" value="1"/>
</dbReference>
<evidence type="ECO:0000256" key="1">
    <source>
        <dbReference type="ARBA" id="ARBA00004141"/>
    </source>
</evidence>
<feature type="region of interest" description="Disordered" evidence="6">
    <location>
        <begin position="194"/>
        <end position="222"/>
    </location>
</feature>
<evidence type="ECO:0000256" key="4">
    <source>
        <dbReference type="ARBA" id="ARBA00022989"/>
    </source>
</evidence>
<evidence type="ECO:0000256" key="2">
    <source>
        <dbReference type="ARBA" id="ARBA00009665"/>
    </source>
</evidence>
<feature type="transmembrane region" description="Helical" evidence="7">
    <location>
        <begin position="448"/>
        <end position="471"/>
    </location>
</feature>
<keyword evidence="11" id="KW-1185">Reference proteome</keyword>
<comment type="caution">
    <text evidence="10">The sequence shown here is derived from an EMBL/GenBank/DDBJ whole genome shotgun (WGS) entry which is preliminary data.</text>
</comment>
<dbReference type="PANTHER" id="PTHR10783">
    <property type="entry name" value="XENOTROPIC AND POLYTROPIC RETROVIRUS RECEPTOR 1-RELATED"/>
    <property type="match status" value="1"/>
</dbReference>
<feature type="domain" description="EXS" evidence="8">
    <location>
        <begin position="567"/>
        <end position="768"/>
    </location>
</feature>
<protein>
    <recommendedName>
        <fullName evidence="12">SPX domain-containing protein</fullName>
    </recommendedName>
</protein>
<accession>A0A176VHE3</accession>
<dbReference type="GO" id="GO:0005886">
    <property type="term" value="C:plasma membrane"/>
    <property type="evidence" value="ECO:0007669"/>
    <property type="project" value="TreeGrafter"/>
</dbReference>
<evidence type="ECO:0000259" key="9">
    <source>
        <dbReference type="PROSITE" id="PS51382"/>
    </source>
</evidence>
<evidence type="ECO:0000259" key="8">
    <source>
        <dbReference type="PROSITE" id="PS51380"/>
    </source>
</evidence>
<feature type="transmembrane region" description="Helical" evidence="7">
    <location>
        <begin position="496"/>
        <end position="519"/>
    </location>
</feature>
<dbReference type="GO" id="GO:0006817">
    <property type="term" value="P:phosphate ion transport"/>
    <property type="evidence" value="ECO:0007669"/>
    <property type="project" value="TreeGrafter"/>
</dbReference>
<keyword evidence="4 7" id="KW-1133">Transmembrane helix</keyword>
<dbReference type="Proteomes" id="UP000077202">
    <property type="component" value="Unassembled WGS sequence"/>
</dbReference>
<dbReference type="InterPro" id="IPR004342">
    <property type="entry name" value="EXS_C"/>
</dbReference>
<dbReference type="AlphaFoldDB" id="A0A176VHE3"/>
<evidence type="ECO:0000313" key="11">
    <source>
        <dbReference type="Proteomes" id="UP000077202"/>
    </source>
</evidence>
<dbReference type="Pfam" id="PF03124">
    <property type="entry name" value="EXS"/>
    <property type="match status" value="2"/>
</dbReference>
<name>A0A176VHE3_MARPO</name>
<reference evidence="10" key="1">
    <citation type="submission" date="2016-03" db="EMBL/GenBank/DDBJ databases">
        <title>Mechanisms controlling the formation of the plant cell surface in tip-growing cells are functionally conserved among land plants.</title>
        <authorList>
            <person name="Honkanen S."/>
            <person name="Jones V.A."/>
            <person name="Morieri G."/>
            <person name="Champion C."/>
            <person name="Hetherington A.J."/>
            <person name="Kelly S."/>
            <person name="Saint-Marcoux D."/>
            <person name="Proust H."/>
            <person name="Prescott H."/>
            <person name="Dolan L."/>
        </authorList>
    </citation>
    <scope>NUCLEOTIDE SEQUENCE [LARGE SCALE GENOMIC DNA]</scope>
    <source>
        <tissue evidence="10">Whole gametophyte</tissue>
    </source>
</reference>
<dbReference type="EMBL" id="LVLJ01003787">
    <property type="protein sequence ID" value="OAE19751.1"/>
    <property type="molecule type" value="Genomic_DNA"/>
</dbReference>
<dbReference type="GO" id="GO:0005802">
    <property type="term" value="C:trans-Golgi network"/>
    <property type="evidence" value="ECO:0007669"/>
    <property type="project" value="TreeGrafter"/>
</dbReference>
<comment type="subcellular location">
    <subcellularLocation>
        <location evidence="1">Membrane</location>
        <topology evidence="1">Multi-pass membrane protein</topology>
    </subcellularLocation>
</comment>
<evidence type="ECO:0000256" key="7">
    <source>
        <dbReference type="SAM" id="Phobius"/>
    </source>
</evidence>
<dbReference type="InterPro" id="IPR004331">
    <property type="entry name" value="SPX_dom"/>
</dbReference>
<comment type="similarity">
    <text evidence="2">Belongs to the SYG1 (TC 2.A.94) family.</text>
</comment>
<evidence type="ECO:0000256" key="6">
    <source>
        <dbReference type="SAM" id="MobiDB-lite"/>
    </source>
</evidence>
<dbReference type="GO" id="GO:0000822">
    <property type="term" value="F:inositol hexakisphosphate binding"/>
    <property type="evidence" value="ECO:0007669"/>
    <property type="project" value="TreeGrafter"/>
</dbReference>
<feature type="transmembrane region" description="Helical" evidence="7">
    <location>
        <begin position="549"/>
        <end position="569"/>
    </location>
</feature>
<evidence type="ECO:0000256" key="5">
    <source>
        <dbReference type="ARBA" id="ARBA00023136"/>
    </source>
</evidence>
<keyword evidence="5 7" id="KW-0472">Membrane</keyword>
<gene>
    <name evidence="10" type="ORF">AXG93_2958s1270</name>
</gene>
<organism evidence="10 11">
    <name type="scientific">Marchantia polymorpha subsp. ruderalis</name>
    <dbReference type="NCBI Taxonomy" id="1480154"/>
    <lineage>
        <taxon>Eukaryota</taxon>
        <taxon>Viridiplantae</taxon>
        <taxon>Streptophyta</taxon>
        <taxon>Embryophyta</taxon>
        <taxon>Marchantiophyta</taxon>
        <taxon>Marchantiopsida</taxon>
        <taxon>Marchantiidae</taxon>
        <taxon>Marchantiales</taxon>
        <taxon>Marchantiaceae</taxon>
        <taxon>Marchantia</taxon>
    </lineage>
</organism>
<feature type="region of interest" description="Disordered" evidence="6">
    <location>
        <begin position="244"/>
        <end position="282"/>
    </location>
</feature>
<dbReference type="Pfam" id="PF03105">
    <property type="entry name" value="SPX"/>
    <property type="match status" value="1"/>
</dbReference>
<proteinExistence type="inferred from homology"/>
<dbReference type="GO" id="GO:0016036">
    <property type="term" value="P:cellular response to phosphate starvation"/>
    <property type="evidence" value="ECO:0007669"/>
    <property type="project" value="TreeGrafter"/>
</dbReference>
<keyword evidence="3 7" id="KW-0812">Transmembrane</keyword>
<feature type="transmembrane region" description="Helical" evidence="7">
    <location>
        <begin position="581"/>
        <end position="598"/>
    </location>
</feature>
<evidence type="ECO:0008006" key="12">
    <source>
        <dbReference type="Google" id="ProtNLM"/>
    </source>
</evidence>
<dbReference type="PROSITE" id="PS51380">
    <property type="entry name" value="EXS"/>
    <property type="match status" value="1"/>
</dbReference>